<proteinExistence type="predicted"/>
<feature type="compositionally biased region" description="Basic and acidic residues" evidence="6">
    <location>
        <begin position="179"/>
        <end position="194"/>
    </location>
</feature>
<evidence type="ECO:0000256" key="4">
    <source>
        <dbReference type="ARBA" id="ARBA00022989"/>
    </source>
</evidence>
<evidence type="ECO:0000313" key="10">
    <source>
        <dbReference type="Proteomes" id="UP000070121"/>
    </source>
</evidence>
<accession>A0A135UV53</accession>
<dbReference type="Proteomes" id="UP000070121">
    <property type="component" value="Unassembled WGS sequence"/>
</dbReference>
<evidence type="ECO:0000256" key="3">
    <source>
        <dbReference type="ARBA" id="ARBA00022692"/>
    </source>
</evidence>
<reference evidence="9 10" key="1">
    <citation type="submission" date="2014-02" db="EMBL/GenBank/DDBJ databases">
        <title>The genome sequence of Colletotrichum salicis CBS 607.94.</title>
        <authorList>
            <person name="Baroncelli R."/>
            <person name="Thon M.R."/>
        </authorList>
    </citation>
    <scope>NUCLEOTIDE SEQUENCE [LARGE SCALE GENOMIC DNA]</scope>
    <source>
        <strain evidence="9 10">CBS 607.94</strain>
    </source>
</reference>
<sequence length="415" mass="45707">MRPPSPPDSARVAGTPSHGSVSSLPTADDPANIALVETAEEVDINITVRSEPAKTVRRELHGIQLFMITINGTLGTGLYGMTGQILELGGPVAVVLSFFLVGSLAWAVMQCITELLCIWPIPGALSVYVTEFVDHELGIAVGVAYWMSTSVAAFTYVGVEIVAASALEAHWSKPRRQRKDREKGELRRRPSHHEDVQSSIANTLKFTAVWVTVLITVAYVASGLLVTLGFEGDNCQLTRLSWVQAPDKCSNQNPDGRKSSSPFVLMAQNSGIYGLDDAEDGGFNTDTTIGKYIKILAQMGSVGVAIVWACESFAYIRFYRCIQRHQKALRARQIPLVQRWNIEQDDYPYRSHGQPFLGYVAFAGCIVILGVFAFVCLWAALKIFTNARWKLADLSSEDKAIRFIENLHQLRARTL</sequence>
<evidence type="ECO:0000313" key="9">
    <source>
        <dbReference type="EMBL" id="KXH64271.1"/>
    </source>
</evidence>
<dbReference type="PANTHER" id="PTHR43495:SF5">
    <property type="entry name" value="GAMMA-AMINOBUTYRIC ACID PERMEASE"/>
    <property type="match status" value="1"/>
</dbReference>
<dbReference type="PANTHER" id="PTHR43495">
    <property type="entry name" value="GABA PERMEASE"/>
    <property type="match status" value="1"/>
</dbReference>
<gene>
    <name evidence="9" type="ORF">CSAL01_06796</name>
</gene>
<keyword evidence="10" id="KW-1185">Reference proteome</keyword>
<feature type="region of interest" description="Disordered" evidence="6">
    <location>
        <begin position="174"/>
        <end position="194"/>
    </location>
</feature>
<keyword evidence="2" id="KW-0813">Transport</keyword>
<keyword evidence="3 7" id="KW-0812">Transmembrane</keyword>
<feature type="region of interest" description="Disordered" evidence="6">
    <location>
        <begin position="1"/>
        <end position="28"/>
    </location>
</feature>
<evidence type="ECO:0000256" key="1">
    <source>
        <dbReference type="ARBA" id="ARBA00004141"/>
    </source>
</evidence>
<dbReference type="GO" id="GO:0055085">
    <property type="term" value="P:transmembrane transport"/>
    <property type="evidence" value="ECO:0007669"/>
    <property type="project" value="InterPro"/>
</dbReference>
<feature type="transmembrane region" description="Helical" evidence="7">
    <location>
        <begin position="63"/>
        <end position="82"/>
    </location>
</feature>
<keyword evidence="5 7" id="KW-0472">Membrane</keyword>
<dbReference type="EMBL" id="JFFI01000994">
    <property type="protein sequence ID" value="KXH64271.1"/>
    <property type="molecule type" value="Genomic_DNA"/>
</dbReference>
<feature type="transmembrane region" description="Helical" evidence="7">
    <location>
        <begin position="115"/>
        <end position="133"/>
    </location>
</feature>
<organism evidence="9 10">
    <name type="scientific">Colletotrichum salicis</name>
    <dbReference type="NCBI Taxonomy" id="1209931"/>
    <lineage>
        <taxon>Eukaryota</taxon>
        <taxon>Fungi</taxon>
        <taxon>Dikarya</taxon>
        <taxon>Ascomycota</taxon>
        <taxon>Pezizomycotina</taxon>
        <taxon>Sordariomycetes</taxon>
        <taxon>Hypocreomycetidae</taxon>
        <taxon>Glomerellales</taxon>
        <taxon>Glomerellaceae</taxon>
        <taxon>Colletotrichum</taxon>
        <taxon>Colletotrichum acutatum species complex</taxon>
    </lineage>
</organism>
<feature type="transmembrane region" description="Helical" evidence="7">
    <location>
        <begin position="88"/>
        <end position="108"/>
    </location>
</feature>
<feature type="transmembrane region" description="Helical" evidence="7">
    <location>
        <begin position="145"/>
        <end position="169"/>
    </location>
</feature>
<comment type="subcellular location">
    <subcellularLocation>
        <location evidence="1">Membrane</location>
        <topology evidence="1">Multi-pass membrane protein</topology>
    </subcellularLocation>
</comment>
<dbReference type="AlphaFoldDB" id="A0A135UV53"/>
<evidence type="ECO:0000256" key="7">
    <source>
        <dbReference type="SAM" id="Phobius"/>
    </source>
</evidence>
<name>A0A135UV53_9PEZI</name>
<protein>
    <recommendedName>
        <fullName evidence="8">Amino acid permease/ SLC12A domain-containing protein</fullName>
    </recommendedName>
</protein>
<feature type="transmembrane region" description="Helical" evidence="7">
    <location>
        <begin position="356"/>
        <end position="381"/>
    </location>
</feature>
<keyword evidence="4 7" id="KW-1133">Transmembrane helix</keyword>
<dbReference type="OrthoDB" id="3900342at2759"/>
<dbReference type="GO" id="GO:0016020">
    <property type="term" value="C:membrane"/>
    <property type="evidence" value="ECO:0007669"/>
    <property type="project" value="UniProtKB-SubCell"/>
</dbReference>
<dbReference type="InterPro" id="IPR004841">
    <property type="entry name" value="AA-permease/SLC12A_dom"/>
</dbReference>
<evidence type="ECO:0000256" key="5">
    <source>
        <dbReference type="ARBA" id="ARBA00023136"/>
    </source>
</evidence>
<evidence type="ECO:0000256" key="6">
    <source>
        <dbReference type="SAM" id="MobiDB-lite"/>
    </source>
</evidence>
<comment type="caution">
    <text evidence="9">The sequence shown here is derived from an EMBL/GenBank/DDBJ whole genome shotgun (WGS) entry which is preliminary data.</text>
</comment>
<dbReference type="STRING" id="1209931.A0A135UV53"/>
<dbReference type="Pfam" id="PF00324">
    <property type="entry name" value="AA_permease"/>
    <property type="match status" value="1"/>
</dbReference>
<evidence type="ECO:0000256" key="2">
    <source>
        <dbReference type="ARBA" id="ARBA00022448"/>
    </source>
</evidence>
<feature type="domain" description="Amino acid permease/ SLC12A" evidence="8">
    <location>
        <begin position="65"/>
        <end position="166"/>
    </location>
</feature>
<feature type="transmembrane region" description="Helical" evidence="7">
    <location>
        <begin position="208"/>
        <end position="230"/>
    </location>
</feature>
<dbReference type="Gene3D" id="1.20.1740.10">
    <property type="entry name" value="Amino acid/polyamine transporter I"/>
    <property type="match status" value="1"/>
</dbReference>
<evidence type="ECO:0000259" key="8">
    <source>
        <dbReference type="Pfam" id="PF00324"/>
    </source>
</evidence>